<gene>
    <name evidence="1" type="ORF">A2828_02595</name>
</gene>
<evidence type="ECO:0000313" key="1">
    <source>
        <dbReference type="EMBL" id="OHA46761.1"/>
    </source>
</evidence>
<protein>
    <submittedName>
        <fullName evidence="1">Uncharacterized protein</fullName>
    </submittedName>
</protein>
<accession>A0A1G2PGL9</accession>
<dbReference type="EMBL" id="MHSR01000013">
    <property type="protein sequence ID" value="OHA46761.1"/>
    <property type="molecule type" value="Genomic_DNA"/>
</dbReference>
<proteinExistence type="predicted"/>
<sequence>MDKIKELRKLRRKGHSINELVSLCVIPKTTVWYHIHNIKLLPKYEKTLKAKIGGNTQRKQKRLEVARKNAAQLLRGSDRDLSIAIAMLYWGEGNKKVANLLTQMAV</sequence>
<comment type="caution">
    <text evidence="1">The sequence shown here is derived from an EMBL/GenBank/DDBJ whole genome shotgun (WGS) entry which is preliminary data.</text>
</comment>
<reference evidence="1 2" key="1">
    <citation type="journal article" date="2016" name="Nat. Commun.">
        <title>Thousands of microbial genomes shed light on interconnected biogeochemical processes in an aquifer system.</title>
        <authorList>
            <person name="Anantharaman K."/>
            <person name="Brown C.T."/>
            <person name="Hug L.A."/>
            <person name="Sharon I."/>
            <person name="Castelle C.J."/>
            <person name="Probst A.J."/>
            <person name="Thomas B.C."/>
            <person name="Singh A."/>
            <person name="Wilkins M.J."/>
            <person name="Karaoz U."/>
            <person name="Brodie E.L."/>
            <person name="Williams K.H."/>
            <person name="Hubbard S.S."/>
            <person name="Banfield J.F."/>
        </authorList>
    </citation>
    <scope>NUCLEOTIDE SEQUENCE [LARGE SCALE GENOMIC DNA]</scope>
</reference>
<dbReference type="Proteomes" id="UP000178869">
    <property type="component" value="Unassembled WGS sequence"/>
</dbReference>
<evidence type="ECO:0000313" key="2">
    <source>
        <dbReference type="Proteomes" id="UP000178869"/>
    </source>
</evidence>
<name>A0A1G2PGL9_9BACT</name>
<organism evidence="1 2">
    <name type="scientific">Candidatus Terrybacteria bacterium RIFCSPHIGHO2_01_FULL_43_35</name>
    <dbReference type="NCBI Taxonomy" id="1802361"/>
    <lineage>
        <taxon>Bacteria</taxon>
        <taxon>Candidatus Terryibacteriota</taxon>
    </lineage>
</organism>
<dbReference type="AlphaFoldDB" id="A0A1G2PGL9"/>